<sequence>MFLNNLFISKGEAVDQHQEQSGDERWPHPVTWSVPRKAASTQSVSQELTLSGSEERNLNRLSLVLAASRVPETMTYWERSWSSSDHFGITIRVSCVSSANDVVPHGIDNDILFGLTNAYVGAGLPQDNTFRVTAYQLLMYAALPIGGHSYAVIKPSLTRLRNSTFTITDSWYDRKEETYQSLSTSLVQNWKVIERRKFPSAFGDEAVNADALLQVTLDPDLARSIRLGYIRPVDLNILRGLSQPLTRTLYRKLEDEKHPVDRPPQMLYQTALLPWAERLGINGRPDTIRRALQTAHQQLLDCGFLADVNYIGRGKGQDIQYVFAQSTRPPARPEAVAALTSRRITQGAALKYASEFGLEAVMAAVKRYDELMAGGYQAKSASGLLVDILRHPLKYQTLEAEPRSSLPAAPKPLLGQPETLPEEDRSLQTAAFMLKKVALPETLKDNAAELYLQGWVRAAELAALKHDPEPAKTVLLWNARASGVAEGGAETDGEP</sequence>
<dbReference type="Pfam" id="PF10134">
    <property type="entry name" value="RPA"/>
    <property type="match status" value="1"/>
</dbReference>
<name>A0A1W1VVJ0_9DEIO</name>
<feature type="region of interest" description="Disordered" evidence="1">
    <location>
        <begin position="400"/>
        <end position="422"/>
    </location>
</feature>
<dbReference type="InterPro" id="IPR018777">
    <property type="entry name" value="Replication_initiator_prot_A"/>
</dbReference>
<evidence type="ECO:0000256" key="1">
    <source>
        <dbReference type="SAM" id="MobiDB-lite"/>
    </source>
</evidence>
<gene>
    <name evidence="2" type="ORF">SAMN00790413_05920</name>
</gene>
<proteinExistence type="predicted"/>
<reference evidence="2 3" key="1">
    <citation type="submission" date="2017-04" db="EMBL/GenBank/DDBJ databases">
        <authorList>
            <person name="Afonso C.L."/>
            <person name="Miller P.J."/>
            <person name="Scott M.A."/>
            <person name="Spackman E."/>
            <person name="Goraichik I."/>
            <person name="Dimitrov K.M."/>
            <person name="Suarez D.L."/>
            <person name="Swayne D.E."/>
        </authorList>
    </citation>
    <scope>NUCLEOTIDE SEQUENCE [LARGE SCALE GENOMIC DNA]</scope>
    <source>
        <strain evidence="2 3">KR-140</strain>
    </source>
</reference>
<evidence type="ECO:0000313" key="3">
    <source>
        <dbReference type="Proteomes" id="UP000192582"/>
    </source>
</evidence>
<keyword evidence="3" id="KW-1185">Reference proteome</keyword>
<dbReference type="AlphaFoldDB" id="A0A1W1VVJ0"/>
<evidence type="ECO:0000313" key="2">
    <source>
        <dbReference type="EMBL" id="SMB97395.1"/>
    </source>
</evidence>
<dbReference type="EMBL" id="FWWU01000011">
    <property type="protein sequence ID" value="SMB97395.1"/>
    <property type="molecule type" value="Genomic_DNA"/>
</dbReference>
<protein>
    <submittedName>
        <fullName evidence="2">Plasmid replication initiator protein</fullName>
    </submittedName>
</protein>
<organism evidence="2 3">
    <name type="scientific">Deinococcus hopiensis KR-140</name>
    <dbReference type="NCBI Taxonomy" id="695939"/>
    <lineage>
        <taxon>Bacteria</taxon>
        <taxon>Thermotogati</taxon>
        <taxon>Deinococcota</taxon>
        <taxon>Deinococci</taxon>
        <taxon>Deinococcales</taxon>
        <taxon>Deinococcaceae</taxon>
        <taxon>Deinococcus</taxon>
    </lineage>
</organism>
<dbReference type="OrthoDB" id="55409at2"/>
<accession>A0A1W1VVJ0</accession>
<dbReference type="Proteomes" id="UP000192582">
    <property type="component" value="Unassembled WGS sequence"/>
</dbReference>